<feature type="compositionally biased region" description="Acidic residues" evidence="11">
    <location>
        <begin position="482"/>
        <end position="492"/>
    </location>
</feature>
<feature type="compositionally biased region" description="Basic and acidic residues" evidence="11">
    <location>
        <begin position="466"/>
        <end position="481"/>
    </location>
</feature>
<keyword evidence="4 10" id="KW-0812">Transmembrane</keyword>
<dbReference type="Pfam" id="PF00999">
    <property type="entry name" value="Na_H_Exchanger"/>
    <property type="match status" value="1"/>
</dbReference>
<keyword evidence="6 10" id="KW-0915">Sodium</keyword>
<dbReference type="NCBIfam" id="TIGR00831">
    <property type="entry name" value="a_cpa1"/>
    <property type="match status" value="1"/>
</dbReference>
<feature type="transmembrane region" description="Helical" evidence="10">
    <location>
        <begin position="269"/>
        <end position="290"/>
    </location>
</feature>
<evidence type="ECO:0000313" key="13">
    <source>
        <dbReference type="EMBL" id="MFC5948141.1"/>
    </source>
</evidence>
<comment type="function">
    <text evidence="10">Na(+)/H(+) antiporter that extrudes sodium in exchange for external protons.</text>
</comment>
<dbReference type="PANTHER" id="PTHR10110">
    <property type="entry name" value="SODIUM/HYDROGEN EXCHANGER"/>
    <property type="match status" value="1"/>
</dbReference>
<evidence type="ECO:0000256" key="4">
    <source>
        <dbReference type="ARBA" id="ARBA00022692"/>
    </source>
</evidence>
<feature type="transmembrane region" description="Helical" evidence="10">
    <location>
        <begin position="183"/>
        <end position="204"/>
    </location>
</feature>
<evidence type="ECO:0000256" key="11">
    <source>
        <dbReference type="SAM" id="MobiDB-lite"/>
    </source>
</evidence>
<evidence type="ECO:0000256" key="10">
    <source>
        <dbReference type="RuleBase" id="RU366002"/>
    </source>
</evidence>
<comment type="caution">
    <text evidence="13">The sequence shown here is derived from an EMBL/GenBank/DDBJ whole genome shotgun (WGS) entry which is preliminary data.</text>
</comment>
<keyword evidence="14" id="KW-1185">Reference proteome</keyword>
<comment type="caution">
    <text evidence="10">Lacks conserved residue(s) required for the propagation of feature annotation.</text>
</comment>
<keyword evidence="7 10" id="KW-0406">Ion transport</keyword>
<dbReference type="InterPro" id="IPR018422">
    <property type="entry name" value="Cation/H_exchanger_CPA1"/>
</dbReference>
<organism evidence="13 14">
    <name type="scientific">Pseudonocardia lutea</name>
    <dbReference type="NCBI Taxonomy" id="2172015"/>
    <lineage>
        <taxon>Bacteria</taxon>
        <taxon>Bacillati</taxon>
        <taxon>Actinomycetota</taxon>
        <taxon>Actinomycetes</taxon>
        <taxon>Pseudonocardiales</taxon>
        <taxon>Pseudonocardiaceae</taxon>
        <taxon>Pseudonocardia</taxon>
    </lineage>
</organism>
<feature type="transmembrane region" description="Helical" evidence="10">
    <location>
        <begin position="31"/>
        <end position="50"/>
    </location>
</feature>
<dbReference type="EMBL" id="JBHSQK010000011">
    <property type="protein sequence ID" value="MFC5948141.1"/>
    <property type="molecule type" value="Genomic_DNA"/>
</dbReference>
<keyword evidence="5 10" id="KW-1133">Transmembrane helix</keyword>
<evidence type="ECO:0000313" key="14">
    <source>
        <dbReference type="Proteomes" id="UP001596119"/>
    </source>
</evidence>
<dbReference type="InterPro" id="IPR004705">
    <property type="entry name" value="Cation/H_exchanger_CPA1_bac"/>
</dbReference>
<gene>
    <name evidence="13" type="ORF">ACFQH9_07615</name>
</gene>
<keyword evidence="9 10" id="KW-0739">Sodium transport</keyword>
<reference evidence="14" key="1">
    <citation type="journal article" date="2019" name="Int. J. Syst. Evol. Microbiol.">
        <title>The Global Catalogue of Microorganisms (GCM) 10K type strain sequencing project: providing services to taxonomists for standard genome sequencing and annotation.</title>
        <authorList>
            <consortium name="The Broad Institute Genomics Platform"/>
            <consortium name="The Broad Institute Genome Sequencing Center for Infectious Disease"/>
            <person name="Wu L."/>
            <person name="Ma J."/>
        </authorList>
    </citation>
    <scope>NUCLEOTIDE SEQUENCE [LARGE SCALE GENOMIC DNA]</scope>
    <source>
        <strain evidence="14">CGMCC 4.7397</strain>
    </source>
</reference>
<feature type="transmembrane region" description="Helical" evidence="10">
    <location>
        <begin position="157"/>
        <end position="177"/>
    </location>
</feature>
<feature type="domain" description="Cation/H+ exchanger transmembrane" evidence="12">
    <location>
        <begin position="16"/>
        <end position="404"/>
    </location>
</feature>
<proteinExistence type="inferred from homology"/>
<comment type="similarity">
    <text evidence="10">Belongs to the monovalent cation:proton antiporter 1 (CPA1) transporter (TC 2.A.36) family.</text>
</comment>
<dbReference type="InterPro" id="IPR006153">
    <property type="entry name" value="Cation/H_exchanger_TM"/>
</dbReference>
<evidence type="ECO:0000256" key="1">
    <source>
        <dbReference type="ARBA" id="ARBA00004651"/>
    </source>
</evidence>
<evidence type="ECO:0000256" key="2">
    <source>
        <dbReference type="ARBA" id="ARBA00022448"/>
    </source>
</evidence>
<dbReference type="PANTHER" id="PTHR10110:SF86">
    <property type="entry name" value="SODIUM_HYDROGEN EXCHANGER 7"/>
    <property type="match status" value="1"/>
</dbReference>
<keyword evidence="8 10" id="KW-0472">Membrane</keyword>
<accession>A0ABW1I397</accession>
<sequence length="556" mass="58987">MPTQVLLVVVVLAAGVVLGRLVSRRTGLPDAAVYVLLGVGAAFIPGVAEVRLSPDLVLLLFLPPLIYFAAFFSDPRETANHLVPVVGQAVGLVVVTAVAVGGTLLLVVPDVGWAAAIAFGAAVAPPDPVAAGSVLQRLGAPRRLVTVLESEGLVNDGVALTVFAVAIGAVGATTSIGEIGLQLLIEVGGGIAFGLVVGILAAALRRYVRDTASHVLLSLVTPYLAFVPAQELHASGVLATVTAAGWLAVRGRGLVEPTVRLHSETFWTVLNTLLVALLFVLLGIQVPTVFREIGAYPWPALVLAAVAVSVAAIAVRLVWVMAVPPLGTLLPLQDPEAHMPWRERLALGWCGPRGAVSLAVALSIPLTVAGGAPFPRRDLLLFLTVVVVLVTLVGQTVPLPWLLRVLRLRPDERERTEGIRARRAAVDAALRELDEVTEQDEPGPAGVEELRQILELRRDHLRDQLEATRRNQRGADGRADGEGDDLGDDLGDGDGAGPRAGDTDGPTDMSALRLRLLKVERETLRRLQSRGEISRPTMVAISQELDLDETQLRRRR</sequence>
<name>A0ABW1I397_9PSEU</name>
<feature type="transmembrane region" description="Helical" evidence="10">
    <location>
        <begin position="296"/>
        <end position="319"/>
    </location>
</feature>
<keyword evidence="10" id="KW-0050">Antiport</keyword>
<evidence type="ECO:0000256" key="5">
    <source>
        <dbReference type="ARBA" id="ARBA00022989"/>
    </source>
</evidence>
<evidence type="ECO:0000256" key="9">
    <source>
        <dbReference type="ARBA" id="ARBA00023201"/>
    </source>
</evidence>
<feature type="transmembrane region" description="Helical" evidence="10">
    <location>
        <begin position="85"/>
        <end position="107"/>
    </location>
</feature>
<keyword evidence="3 10" id="KW-1003">Cell membrane</keyword>
<keyword evidence="2 10" id="KW-0813">Transport</keyword>
<feature type="transmembrane region" description="Helical" evidence="10">
    <location>
        <begin position="6"/>
        <end position="22"/>
    </location>
</feature>
<protein>
    <submittedName>
        <fullName evidence="13">Na+/H+ antiporter</fullName>
    </submittedName>
</protein>
<dbReference type="RefSeq" id="WP_379565195.1">
    <property type="nucleotide sequence ID" value="NZ_JBHSQK010000011.1"/>
</dbReference>
<feature type="transmembrane region" description="Helical" evidence="10">
    <location>
        <begin position="380"/>
        <end position="403"/>
    </location>
</feature>
<dbReference type="Proteomes" id="UP001596119">
    <property type="component" value="Unassembled WGS sequence"/>
</dbReference>
<comment type="subcellular location">
    <subcellularLocation>
        <location evidence="1 10">Cell membrane</location>
        <topology evidence="1 10">Multi-pass membrane protein</topology>
    </subcellularLocation>
</comment>
<evidence type="ECO:0000256" key="6">
    <source>
        <dbReference type="ARBA" id="ARBA00023053"/>
    </source>
</evidence>
<feature type="transmembrane region" description="Helical" evidence="10">
    <location>
        <begin position="354"/>
        <end position="374"/>
    </location>
</feature>
<evidence type="ECO:0000256" key="8">
    <source>
        <dbReference type="ARBA" id="ARBA00023136"/>
    </source>
</evidence>
<evidence type="ECO:0000259" key="12">
    <source>
        <dbReference type="Pfam" id="PF00999"/>
    </source>
</evidence>
<evidence type="ECO:0000256" key="3">
    <source>
        <dbReference type="ARBA" id="ARBA00022475"/>
    </source>
</evidence>
<evidence type="ECO:0000256" key="7">
    <source>
        <dbReference type="ARBA" id="ARBA00023065"/>
    </source>
</evidence>
<feature type="region of interest" description="Disordered" evidence="11">
    <location>
        <begin position="466"/>
        <end position="509"/>
    </location>
</feature>
<dbReference type="Gene3D" id="6.10.140.1330">
    <property type="match status" value="1"/>
</dbReference>
<feature type="transmembrane region" description="Helical" evidence="10">
    <location>
        <begin position="56"/>
        <end position="73"/>
    </location>
</feature>